<dbReference type="InterPro" id="IPR036736">
    <property type="entry name" value="ACP-like_sf"/>
</dbReference>
<gene>
    <name evidence="2" type="ORF">P8A18_17200</name>
</gene>
<accession>A0ABY9HL35</accession>
<dbReference type="Pfam" id="PF00550">
    <property type="entry name" value="PP-binding"/>
    <property type="match status" value="1"/>
</dbReference>
<organism evidence="2 3">
    <name type="scientific">Streptomyces castrisilvae</name>
    <dbReference type="NCBI Taxonomy" id="3033811"/>
    <lineage>
        <taxon>Bacteria</taxon>
        <taxon>Bacillati</taxon>
        <taxon>Actinomycetota</taxon>
        <taxon>Actinomycetes</taxon>
        <taxon>Kitasatosporales</taxon>
        <taxon>Streptomycetaceae</taxon>
        <taxon>Streptomyces</taxon>
    </lineage>
</organism>
<protein>
    <submittedName>
        <fullName evidence="2">Phosphopantetheine-binding protein</fullName>
    </submittedName>
</protein>
<dbReference type="EMBL" id="CP120997">
    <property type="protein sequence ID" value="WLQ35059.1"/>
    <property type="molecule type" value="Genomic_DNA"/>
</dbReference>
<name>A0ABY9HL35_9ACTN</name>
<reference evidence="2 3" key="1">
    <citation type="submission" date="2023-03" db="EMBL/GenBank/DDBJ databases">
        <title>Isolation and description of six Streptomyces strains from soil environments, able to metabolize different microbial glucans.</title>
        <authorList>
            <person name="Widen T."/>
            <person name="Larsbrink J."/>
        </authorList>
    </citation>
    <scope>NUCLEOTIDE SEQUENCE [LARGE SCALE GENOMIC DNA]</scope>
    <source>
        <strain evidence="2 3">Mut1</strain>
    </source>
</reference>
<dbReference type="InterPro" id="IPR009081">
    <property type="entry name" value="PP-bd_ACP"/>
</dbReference>
<dbReference type="SUPFAM" id="SSF47336">
    <property type="entry name" value="ACP-like"/>
    <property type="match status" value="1"/>
</dbReference>
<evidence type="ECO:0000313" key="3">
    <source>
        <dbReference type="Proteomes" id="UP001239522"/>
    </source>
</evidence>
<dbReference type="Proteomes" id="UP001239522">
    <property type="component" value="Chromosome"/>
</dbReference>
<feature type="domain" description="Carrier" evidence="1">
    <location>
        <begin position="12"/>
        <end position="73"/>
    </location>
</feature>
<sequence length="81" mass="8669">MSTVDLVGLDAFLRLVGDDLGLDVEGGAGADLALADVPGWDSLNLLRLVALLEESGHHVPVHRLLEAQSLRDIHTLVKEYG</sequence>
<proteinExistence type="predicted"/>
<dbReference type="RefSeq" id="WP_306055690.1">
    <property type="nucleotide sequence ID" value="NZ_CP120997.1"/>
</dbReference>
<evidence type="ECO:0000313" key="2">
    <source>
        <dbReference type="EMBL" id="WLQ35059.1"/>
    </source>
</evidence>
<keyword evidence="3" id="KW-1185">Reference proteome</keyword>
<evidence type="ECO:0000259" key="1">
    <source>
        <dbReference type="Pfam" id="PF00550"/>
    </source>
</evidence>